<keyword evidence="1" id="KW-1133">Transmembrane helix</keyword>
<evidence type="ECO:0000256" key="1">
    <source>
        <dbReference type="SAM" id="Phobius"/>
    </source>
</evidence>
<dbReference type="Gene3D" id="3.90.960.10">
    <property type="entry name" value="YbaK/aminoacyl-tRNA synthetase-associated domain"/>
    <property type="match status" value="1"/>
</dbReference>
<dbReference type="Pfam" id="PF08668">
    <property type="entry name" value="HDOD"/>
    <property type="match status" value="1"/>
</dbReference>
<reference evidence="3" key="1">
    <citation type="journal article" date="2014" name="Int. J. Syst. Evol. Microbiol.">
        <title>Complete genome sequence of Corynebacterium casei LMG S-19264T (=DSM 44701T), isolated from a smear-ripened cheese.</title>
        <authorList>
            <consortium name="US DOE Joint Genome Institute (JGI-PGF)"/>
            <person name="Walter F."/>
            <person name="Albersmeier A."/>
            <person name="Kalinowski J."/>
            <person name="Ruckert C."/>
        </authorList>
    </citation>
    <scope>NUCLEOTIDE SEQUENCE</scope>
    <source>
        <strain evidence="3">KCTC 22169</strain>
    </source>
</reference>
<dbReference type="PROSITE" id="PS51833">
    <property type="entry name" value="HDOD"/>
    <property type="match status" value="1"/>
</dbReference>
<keyword evidence="4" id="KW-1185">Reference proteome</keyword>
<feature type="transmembrane region" description="Helical" evidence="1">
    <location>
        <begin position="313"/>
        <end position="335"/>
    </location>
</feature>
<keyword evidence="1" id="KW-0472">Membrane</keyword>
<dbReference type="SUPFAM" id="SSF55826">
    <property type="entry name" value="YbaK/ProRS associated domain"/>
    <property type="match status" value="1"/>
</dbReference>
<accession>A0A918K3R4</accession>
<reference evidence="3" key="2">
    <citation type="submission" date="2020-09" db="EMBL/GenBank/DDBJ databases">
        <authorList>
            <person name="Sun Q."/>
            <person name="Kim S."/>
        </authorList>
    </citation>
    <scope>NUCLEOTIDE SEQUENCE</scope>
    <source>
        <strain evidence="3">KCTC 22169</strain>
    </source>
</reference>
<dbReference type="EMBL" id="BMXR01000002">
    <property type="protein sequence ID" value="GGX43978.1"/>
    <property type="molecule type" value="Genomic_DNA"/>
</dbReference>
<organism evidence="3 4">
    <name type="scientific">Saccharospirillum salsuginis</name>
    <dbReference type="NCBI Taxonomy" id="418750"/>
    <lineage>
        <taxon>Bacteria</taxon>
        <taxon>Pseudomonadati</taxon>
        <taxon>Pseudomonadota</taxon>
        <taxon>Gammaproteobacteria</taxon>
        <taxon>Oceanospirillales</taxon>
        <taxon>Saccharospirillaceae</taxon>
        <taxon>Saccharospirillum</taxon>
    </lineage>
</organism>
<dbReference type="RefSeq" id="WP_189607246.1">
    <property type="nucleotide sequence ID" value="NZ_BMXR01000002.1"/>
</dbReference>
<evidence type="ECO:0000313" key="3">
    <source>
        <dbReference type="EMBL" id="GGX43978.1"/>
    </source>
</evidence>
<feature type="domain" description="HDOD" evidence="2">
    <location>
        <begin position="193"/>
        <end position="393"/>
    </location>
</feature>
<evidence type="ECO:0000259" key="2">
    <source>
        <dbReference type="PROSITE" id="PS51833"/>
    </source>
</evidence>
<dbReference type="Proteomes" id="UP000626148">
    <property type="component" value="Unassembled WGS sequence"/>
</dbReference>
<dbReference type="AlphaFoldDB" id="A0A918K3R4"/>
<dbReference type="PANTHER" id="PTHR33525:SF3">
    <property type="entry name" value="RIBONUCLEASE Y"/>
    <property type="match status" value="1"/>
</dbReference>
<name>A0A918K3R4_9GAMM</name>
<gene>
    <name evidence="3" type="ORF">GCM10007392_08420</name>
</gene>
<dbReference type="InterPro" id="IPR014627">
    <property type="entry name" value="UCP036888_HDGYP-like"/>
</dbReference>
<dbReference type="InterPro" id="IPR036754">
    <property type="entry name" value="YbaK/aa-tRNA-synt-asso_dom_sf"/>
</dbReference>
<comment type="caution">
    <text evidence="3">The sequence shown here is derived from an EMBL/GenBank/DDBJ whole genome shotgun (WGS) entry which is preliminary data.</text>
</comment>
<dbReference type="PANTHER" id="PTHR33525">
    <property type="match status" value="1"/>
</dbReference>
<keyword evidence="1" id="KW-0812">Transmembrane</keyword>
<protein>
    <recommendedName>
        <fullName evidence="2">HDOD domain-containing protein</fullName>
    </recommendedName>
</protein>
<dbReference type="Gene3D" id="1.10.3210.10">
    <property type="entry name" value="Hypothetical protein af1432"/>
    <property type="match status" value="1"/>
</dbReference>
<dbReference type="SUPFAM" id="SSF109604">
    <property type="entry name" value="HD-domain/PDEase-like"/>
    <property type="match status" value="1"/>
</dbReference>
<dbReference type="InterPro" id="IPR013976">
    <property type="entry name" value="HDOD"/>
</dbReference>
<dbReference type="GO" id="GO:0002161">
    <property type="term" value="F:aminoacyl-tRNA deacylase activity"/>
    <property type="evidence" value="ECO:0007669"/>
    <property type="project" value="InterPro"/>
</dbReference>
<proteinExistence type="predicted"/>
<dbReference type="PIRSF" id="PIRSF036888">
    <property type="entry name" value="HDGYPm_UCP036888"/>
    <property type="match status" value="1"/>
</dbReference>
<sequence>MAKAMAEPNDSDLPFLVKQHLRKHGIDHELGPSRSNRVRAEVALLSDSFGLVQVFFRSDSLLDLEKVRRLTGRQLQPLSVPEIEKIKAKLSIKTLPAFDDLIEAETLIDKRLLDSPEVFIYSGNKTRLIHLQDIRLIKQRETTKVNDLCVDLPPLIPDHEMSLFEHDREEIHRAVSNFTALRIRQRLEETLEIPPLPQTAQAIIRLRVDPDADISKLSRIVERDPSLAAQVVSWASSSYYSAPGSIKSVQDAIVRVLGYDLVMNLSLGLSLGQTLELPKDHPEGFAPYWTRAVYVAATCGALLSLIPREFRPGFGLAYLTGLLHNFGYLILAHAFRPHFSATCRMLEANRHIQHQHVEHYLLGITGDQIAASLMKSWKMPDAVCIGIRYQAEPDYLGGHADHAHLVYLANHLLQEYNLLPGEPVQFDDSVYEHLHINPDDVDEVMQSLVESKDQLSGIIKGLGG</sequence>
<dbReference type="InterPro" id="IPR052340">
    <property type="entry name" value="RNase_Y/CdgJ"/>
</dbReference>
<evidence type="ECO:0000313" key="4">
    <source>
        <dbReference type="Proteomes" id="UP000626148"/>
    </source>
</evidence>